<name>A0A7W6PPQ4_9HYPH</name>
<reference evidence="1 2" key="1">
    <citation type="submission" date="2020-08" db="EMBL/GenBank/DDBJ databases">
        <title>Genomic Encyclopedia of Type Strains, Phase IV (KMG-IV): sequencing the most valuable type-strain genomes for metagenomic binning, comparative biology and taxonomic classification.</title>
        <authorList>
            <person name="Goeker M."/>
        </authorList>
    </citation>
    <scope>NUCLEOTIDE SEQUENCE [LARGE SCALE GENOMIC DNA]</scope>
    <source>
        <strain evidence="1 2">DSM 29514</strain>
    </source>
</reference>
<proteinExistence type="predicted"/>
<evidence type="ECO:0000313" key="1">
    <source>
        <dbReference type="EMBL" id="MBB4142079.1"/>
    </source>
</evidence>
<sequence>MALLRREFFPMVRATKQTRREVMNGAEAIRVRTRP</sequence>
<organism evidence="1 2">
    <name type="scientific">Rhizobium rhizoryzae</name>
    <dbReference type="NCBI Taxonomy" id="451876"/>
    <lineage>
        <taxon>Bacteria</taxon>
        <taxon>Pseudomonadati</taxon>
        <taxon>Pseudomonadota</taxon>
        <taxon>Alphaproteobacteria</taxon>
        <taxon>Hyphomicrobiales</taxon>
        <taxon>Rhizobiaceae</taxon>
        <taxon>Rhizobium/Agrobacterium group</taxon>
        <taxon>Rhizobium</taxon>
    </lineage>
</organism>
<gene>
    <name evidence="1" type="ORF">GGQ72_000578</name>
</gene>
<comment type="caution">
    <text evidence="1">The sequence shown here is derived from an EMBL/GenBank/DDBJ whole genome shotgun (WGS) entry which is preliminary data.</text>
</comment>
<evidence type="ECO:0000313" key="2">
    <source>
        <dbReference type="Proteomes" id="UP000519897"/>
    </source>
</evidence>
<accession>A0A7W6PPQ4</accession>
<dbReference type="Proteomes" id="UP000519897">
    <property type="component" value="Unassembled WGS sequence"/>
</dbReference>
<protein>
    <submittedName>
        <fullName evidence="1">Uncharacterized protein</fullName>
    </submittedName>
</protein>
<dbReference type="AlphaFoldDB" id="A0A7W6PPQ4"/>
<dbReference type="EMBL" id="JACIEC010000001">
    <property type="protein sequence ID" value="MBB4142079.1"/>
    <property type="molecule type" value="Genomic_DNA"/>
</dbReference>
<keyword evidence="2" id="KW-1185">Reference proteome</keyword>